<protein>
    <recommendedName>
        <fullName evidence="1">Helix-turn-helix domain-containing protein</fullName>
    </recommendedName>
</protein>
<proteinExistence type="predicted"/>
<dbReference type="RefSeq" id="WP_012477542.1">
    <property type="nucleotide sequence ID" value="NC_010882.1"/>
</dbReference>
<dbReference type="InterPro" id="IPR041657">
    <property type="entry name" value="HTH_17"/>
</dbReference>
<dbReference type="Pfam" id="PF12728">
    <property type="entry name" value="HTH_17"/>
    <property type="match status" value="1"/>
</dbReference>
<organism evidence="2">
    <name type="scientific">Rhodococcus aetherivorans I24</name>
    <dbReference type="NCBI Taxonomy" id="1036179"/>
    <lineage>
        <taxon>Bacteria</taxon>
        <taxon>Bacillati</taxon>
        <taxon>Actinomycetota</taxon>
        <taxon>Actinomycetes</taxon>
        <taxon>Mycobacteriales</taxon>
        <taxon>Nocardiaceae</taxon>
        <taxon>Rhodococcus</taxon>
    </lineage>
</organism>
<reference evidence="2" key="1">
    <citation type="submission" date="2006-05" db="EMBL/GenBank/DDBJ databases">
        <title>Complete sequence of the cryptic plasmid pRA1 from Rhodococcus aetherivorans I24.</title>
        <authorList>
            <person name="Taylor J.A."/>
            <person name="Lessard P.A."/>
            <person name="Sinskey A.J."/>
            <person name="Archer J.A.C."/>
        </authorList>
    </citation>
    <scope>NUCLEOTIDE SEQUENCE</scope>
    <source>
        <strain evidence="2">I24</strain>
        <plasmid evidence="2">pRA1</plasmid>
    </source>
</reference>
<dbReference type="AlphaFoldDB" id="Q157F5"/>
<dbReference type="SUPFAM" id="SSF46955">
    <property type="entry name" value="Putative DNA-binding domain"/>
    <property type="match status" value="1"/>
</dbReference>
<feature type="domain" description="Helix-turn-helix" evidence="1">
    <location>
        <begin position="17"/>
        <end position="58"/>
    </location>
</feature>
<sequence>MLVHDAPDAAFFNMTSAARYAGISRVTLWRLIEAGHIPVYTTPTGIRRIRKIDLDALYAKDDQ</sequence>
<keyword evidence="2" id="KW-0614">Plasmid</keyword>
<evidence type="ECO:0000313" key="2">
    <source>
        <dbReference type="EMBL" id="ABG29058.1"/>
    </source>
</evidence>
<name>Q157F5_9NOCA</name>
<dbReference type="EMBL" id="DQ629589">
    <property type="protein sequence ID" value="ABG29058.1"/>
    <property type="molecule type" value="Genomic_DNA"/>
</dbReference>
<evidence type="ECO:0000259" key="1">
    <source>
        <dbReference type="Pfam" id="PF12728"/>
    </source>
</evidence>
<geneLocation type="plasmid" evidence="2">
    <name>pRA1</name>
</geneLocation>
<accession>Q157F5</accession>
<dbReference type="InterPro" id="IPR009061">
    <property type="entry name" value="DNA-bd_dom_put_sf"/>
</dbReference>